<keyword evidence="5" id="KW-0539">Nucleus</keyword>
<dbReference type="Pfam" id="PF00319">
    <property type="entry name" value="SRF-TF"/>
    <property type="match status" value="1"/>
</dbReference>
<dbReference type="AlphaFoldDB" id="A0ABD3A7P0"/>
<keyword evidence="2" id="KW-0805">Transcription regulation</keyword>
<evidence type="ECO:0000256" key="1">
    <source>
        <dbReference type="ARBA" id="ARBA00004123"/>
    </source>
</evidence>
<dbReference type="GO" id="GO:0005634">
    <property type="term" value="C:nucleus"/>
    <property type="evidence" value="ECO:0007669"/>
    <property type="project" value="UniProtKB-SubCell"/>
</dbReference>
<dbReference type="InterPro" id="IPR036879">
    <property type="entry name" value="TF_MADSbox_sf"/>
</dbReference>
<keyword evidence="4" id="KW-0804">Transcription</keyword>
<dbReference type="FunFam" id="3.40.1810.10:FF:000028">
    <property type="entry name" value="Agamous-like MADS-box protein AGL66 isoform A"/>
    <property type="match status" value="1"/>
</dbReference>
<protein>
    <recommendedName>
        <fullName evidence="7">MADS-box domain-containing protein</fullName>
    </recommendedName>
</protein>
<dbReference type="InterPro" id="IPR050142">
    <property type="entry name" value="MADS-box/MEF2_TF"/>
</dbReference>
<evidence type="ECO:0000313" key="9">
    <source>
        <dbReference type="Proteomes" id="UP001630127"/>
    </source>
</evidence>
<evidence type="ECO:0000256" key="3">
    <source>
        <dbReference type="ARBA" id="ARBA00023125"/>
    </source>
</evidence>
<dbReference type="PANTHER" id="PTHR48019">
    <property type="entry name" value="SERUM RESPONSE FACTOR HOMOLOG"/>
    <property type="match status" value="1"/>
</dbReference>
<dbReference type="InterPro" id="IPR002100">
    <property type="entry name" value="TF_MADSbox"/>
</dbReference>
<dbReference type="EMBL" id="JBJUIK010000005">
    <property type="protein sequence ID" value="KAL3527791.1"/>
    <property type="molecule type" value="Genomic_DNA"/>
</dbReference>
<gene>
    <name evidence="8" type="ORF">ACH5RR_012447</name>
</gene>
<dbReference type="SMART" id="SM00432">
    <property type="entry name" value="MADS"/>
    <property type="match status" value="1"/>
</dbReference>
<evidence type="ECO:0000256" key="6">
    <source>
        <dbReference type="SAM" id="MobiDB-lite"/>
    </source>
</evidence>
<evidence type="ECO:0000313" key="8">
    <source>
        <dbReference type="EMBL" id="KAL3527791.1"/>
    </source>
</evidence>
<dbReference type="PRINTS" id="PR00404">
    <property type="entry name" value="MADSDOMAIN"/>
</dbReference>
<proteinExistence type="predicted"/>
<feature type="domain" description="MADS-box" evidence="7">
    <location>
        <begin position="1"/>
        <end position="61"/>
    </location>
</feature>
<reference evidence="8 9" key="1">
    <citation type="submission" date="2024-11" db="EMBL/GenBank/DDBJ databases">
        <title>A near-complete genome assembly of Cinchona calisaya.</title>
        <authorList>
            <person name="Lian D.C."/>
            <person name="Zhao X.W."/>
            <person name="Wei L."/>
        </authorList>
    </citation>
    <scope>NUCLEOTIDE SEQUENCE [LARGE SCALE GENOMIC DNA]</scope>
    <source>
        <tissue evidence="8">Nenye</tissue>
    </source>
</reference>
<name>A0ABD3A7P0_9GENT</name>
<comment type="caution">
    <text evidence="8">The sequence shown here is derived from an EMBL/GenBank/DDBJ whole genome shotgun (WGS) entry which is preliminary data.</text>
</comment>
<evidence type="ECO:0000256" key="5">
    <source>
        <dbReference type="ARBA" id="ARBA00023242"/>
    </source>
</evidence>
<comment type="subcellular location">
    <subcellularLocation>
        <location evidence="1">Nucleus</location>
    </subcellularLocation>
</comment>
<feature type="region of interest" description="Disordered" evidence="6">
    <location>
        <begin position="253"/>
        <end position="283"/>
    </location>
</feature>
<dbReference type="GO" id="GO:0003677">
    <property type="term" value="F:DNA binding"/>
    <property type="evidence" value="ECO:0007669"/>
    <property type="project" value="UniProtKB-KW"/>
</dbReference>
<organism evidence="8 9">
    <name type="scientific">Cinchona calisaya</name>
    <dbReference type="NCBI Taxonomy" id="153742"/>
    <lineage>
        <taxon>Eukaryota</taxon>
        <taxon>Viridiplantae</taxon>
        <taxon>Streptophyta</taxon>
        <taxon>Embryophyta</taxon>
        <taxon>Tracheophyta</taxon>
        <taxon>Spermatophyta</taxon>
        <taxon>Magnoliopsida</taxon>
        <taxon>eudicotyledons</taxon>
        <taxon>Gunneridae</taxon>
        <taxon>Pentapetalae</taxon>
        <taxon>asterids</taxon>
        <taxon>lamiids</taxon>
        <taxon>Gentianales</taxon>
        <taxon>Rubiaceae</taxon>
        <taxon>Cinchonoideae</taxon>
        <taxon>Cinchoneae</taxon>
        <taxon>Cinchona</taxon>
    </lineage>
</organism>
<keyword evidence="3" id="KW-0238">DNA-binding</keyword>
<dbReference type="Proteomes" id="UP001630127">
    <property type="component" value="Unassembled WGS sequence"/>
</dbReference>
<dbReference type="SUPFAM" id="SSF55455">
    <property type="entry name" value="SRF-like"/>
    <property type="match status" value="1"/>
</dbReference>
<evidence type="ECO:0000256" key="2">
    <source>
        <dbReference type="ARBA" id="ARBA00023015"/>
    </source>
</evidence>
<dbReference type="PROSITE" id="PS00350">
    <property type="entry name" value="MADS_BOX_1"/>
    <property type="match status" value="1"/>
</dbReference>
<dbReference type="PROSITE" id="PS50066">
    <property type="entry name" value="MADS_BOX_2"/>
    <property type="match status" value="1"/>
</dbReference>
<accession>A0ABD3A7P0</accession>
<keyword evidence="9" id="KW-1185">Reference proteome</keyword>
<dbReference type="Gene3D" id="3.40.1810.10">
    <property type="entry name" value="Transcription factor, MADS-box"/>
    <property type="match status" value="1"/>
</dbReference>
<evidence type="ECO:0000256" key="4">
    <source>
        <dbReference type="ARBA" id="ARBA00023163"/>
    </source>
</evidence>
<evidence type="ECO:0000259" key="7">
    <source>
        <dbReference type="PROSITE" id="PS50066"/>
    </source>
</evidence>
<sequence>MGRVKLPISRIVNNTNRQVTFSKRRNGILKKAYELAVLCDIDIALIMISPSGRISFFSANKRIEDVMLQYLNLKDEERESDQESEGALESDLQNFTSLGELESCEERLSDALNLVEKRKRHLLTDHSSSYQETVEQINTVVQYIINAQAEGNTSSLQNPEFSSWAQHGHKLHMDGSNCVPVGSEASSIFLRNQSSPTVMNSICQTRSNDNRQNAEPYQFSNLSDDCTQQWHHSAELFPASMTQETSVSLNAMPSPRAASLTPSQHDGLASPCQLPPNAKDVNH</sequence>